<gene>
    <name evidence="1" type="ORF">NQF78_04585</name>
</gene>
<evidence type="ECO:0000313" key="1">
    <source>
        <dbReference type="EMBL" id="MCY0107577.1"/>
    </source>
</evidence>
<comment type="caution">
    <text evidence="1">The sequence shown here is derived from an EMBL/GenBank/DDBJ whole genome shotgun (WGS) entry which is preliminary data.</text>
</comment>
<dbReference type="RefSeq" id="WP_148050937.1">
    <property type="nucleotide sequence ID" value="NZ_JANIGP010000002.1"/>
</dbReference>
<organism evidence="1 2">
    <name type="scientific">Pseudomonas monsensis</name>
    <dbReference type="NCBI Taxonomy" id="2745509"/>
    <lineage>
        <taxon>Bacteria</taxon>
        <taxon>Pseudomonadati</taxon>
        <taxon>Pseudomonadota</taxon>
        <taxon>Gammaproteobacteria</taxon>
        <taxon>Pseudomonadales</taxon>
        <taxon>Pseudomonadaceae</taxon>
        <taxon>Pseudomonas</taxon>
    </lineage>
</organism>
<reference evidence="1 2" key="1">
    <citation type="submission" date="2022-07" db="EMBL/GenBank/DDBJ databases">
        <title>Characterization of plant growth promoting rhizobacteria (PGPR) for use as bioinoculants in agriculture.</title>
        <authorList>
            <person name="Hassen A.I."/>
            <person name="Pierneef R."/>
        </authorList>
    </citation>
    <scope>NUCLEOTIDE SEQUENCE [LARGE SCALE GENOMIC DNA]</scope>
    <source>
        <strain evidence="1 2">SARCC-3054</strain>
    </source>
</reference>
<protein>
    <submittedName>
        <fullName evidence="1">Uncharacterized protein</fullName>
    </submittedName>
</protein>
<sequence length="79" mass="8848">MSAERMLDIMVPRASCAYLTARSPTRALRGGRNRQESWRMLSEHNDRIIELPLHYRGVARGERLGTCRTAVLSSGATSC</sequence>
<dbReference type="Proteomes" id="UP001207830">
    <property type="component" value="Unassembled WGS sequence"/>
</dbReference>
<dbReference type="EMBL" id="JANIGP010000002">
    <property type="protein sequence ID" value="MCY0107577.1"/>
    <property type="molecule type" value="Genomic_DNA"/>
</dbReference>
<evidence type="ECO:0000313" key="2">
    <source>
        <dbReference type="Proteomes" id="UP001207830"/>
    </source>
</evidence>
<name>A0ABT3YQ94_9PSED</name>
<keyword evidence="2" id="KW-1185">Reference proteome</keyword>
<accession>A0ABT3YQ94</accession>
<proteinExistence type="predicted"/>